<evidence type="ECO:0000313" key="1">
    <source>
        <dbReference type="EMBL" id="GFQ00508.1"/>
    </source>
</evidence>
<accession>A0A830CIJ3</accession>
<feature type="non-terminal residue" evidence="1">
    <location>
        <position position="1"/>
    </location>
</feature>
<comment type="caution">
    <text evidence="1">The sequence shown here is derived from an EMBL/GenBank/DDBJ whole genome shotgun (WGS) entry which is preliminary data.</text>
</comment>
<keyword evidence="1" id="KW-0418">Kinase</keyword>
<sequence>TCYEPGLRNITRENQASINLGTTPFAFSNVNKFNYSPGVMSLPLIAGSDGRNFTSGCVSLCLQQL</sequence>
<dbReference type="EMBL" id="BMAC01000631">
    <property type="protein sequence ID" value="GFQ00508.1"/>
    <property type="molecule type" value="Genomic_DNA"/>
</dbReference>
<proteinExistence type="predicted"/>
<dbReference type="GO" id="GO:0016301">
    <property type="term" value="F:kinase activity"/>
    <property type="evidence" value="ECO:0007669"/>
    <property type="project" value="UniProtKB-KW"/>
</dbReference>
<gene>
    <name evidence="1" type="ORF">PHJA_002194800</name>
</gene>
<keyword evidence="1" id="KW-0808">Transferase</keyword>
<keyword evidence="2" id="KW-1185">Reference proteome</keyword>
<keyword evidence="1" id="KW-0675">Receptor</keyword>
<organism evidence="1 2">
    <name type="scientific">Phtheirospermum japonicum</name>
    <dbReference type="NCBI Taxonomy" id="374723"/>
    <lineage>
        <taxon>Eukaryota</taxon>
        <taxon>Viridiplantae</taxon>
        <taxon>Streptophyta</taxon>
        <taxon>Embryophyta</taxon>
        <taxon>Tracheophyta</taxon>
        <taxon>Spermatophyta</taxon>
        <taxon>Magnoliopsida</taxon>
        <taxon>eudicotyledons</taxon>
        <taxon>Gunneridae</taxon>
        <taxon>Pentapetalae</taxon>
        <taxon>asterids</taxon>
        <taxon>lamiids</taxon>
        <taxon>Lamiales</taxon>
        <taxon>Orobanchaceae</taxon>
        <taxon>Orobanchaceae incertae sedis</taxon>
        <taxon>Phtheirospermum</taxon>
    </lineage>
</organism>
<reference evidence="1" key="1">
    <citation type="submission" date="2020-07" db="EMBL/GenBank/DDBJ databases">
        <title>Ethylene signaling mediates host invasion by parasitic plants.</title>
        <authorList>
            <person name="Yoshida S."/>
        </authorList>
    </citation>
    <scope>NUCLEOTIDE SEQUENCE</scope>
    <source>
        <strain evidence="1">Okayama</strain>
    </source>
</reference>
<dbReference type="Proteomes" id="UP000653305">
    <property type="component" value="Unassembled WGS sequence"/>
</dbReference>
<dbReference type="AlphaFoldDB" id="A0A830CIJ3"/>
<evidence type="ECO:0000313" key="2">
    <source>
        <dbReference type="Proteomes" id="UP000653305"/>
    </source>
</evidence>
<name>A0A830CIJ3_9LAMI</name>
<dbReference type="OrthoDB" id="4062651at2759"/>
<protein>
    <submittedName>
        <fullName evidence="1">Wall-associated receptor kinase 2</fullName>
    </submittedName>
</protein>